<dbReference type="EMBL" id="RKHL01000001">
    <property type="protein sequence ID" value="ROR80456.1"/>
    <property type="molecule type" value="Genomic_DNA"/>
</dbReference>
<keyword evidence="1" id="KW-0812">Transmembrane</keyword>
<keyword evidence="3" id="KW-1185">Reference proteome</keyword>
<sequence length="80" mass="8776">MSDQDLARPTPPEGAGLNTLQLDVEQTREHLAQTLDLLFQKFDVRTAVAYHLRTTAVVVASVAVIGAGVLLWRANRGHRV</sequence>
<keyword evidence="1" id="KW-0472">Membrane</keyword>
<accession>A0A3N2BYY1</accession>
<reference evidence="2 3" key="1">
    <citation type="submission" date="2018-11" db="EMBL/GenBank/DDBJ databases">
        <title>Sequencing the genomes of 1000 actinobacteria strains.</title>
        <authorList>
            <person name="Klenk H.-P."/>
        </authorList>
    </citation>
    <scope>NUCLEOTIDE SEQUENCE [LARGE SCALE GENOMIC DNA]</scope>
    <source>
        <strain evidence="2 3">DSM 14012</strain>
    </source>
</reference>
<gene>
    <name evidence="2" type="ORF">EDD42_0497</name>
</gene>
<protein>
    <submittedName>
        <fullName evidence="2">Uncharacterized protein DUF3618</fullName>
    </submittedName>
</protein>
<dbReference type="Pfam" id="PF12277">
    <property type="entry name" value="DUF3618"/>
    <property type="match status" value="1"/>
</dbReference>
<dbReference type="AlphaFoldDB" id="A0A3N2BYY1"/>
<name>A0A3N2BYY1_9MICO</name>
<feature type="transmembrane region" description="Helical" evidence="1">
    <location>
        <begin position="50"/>
        <end position="72"/>
    </location>
</feature>
<evidence type="ECO:0000256" key="1">
    <source>
        <dbReference type="SAM" id="Phobius"/>
    </source>
</evidence>
<evidence type="ECO:0000313" key="3">
    <source>
        <dbReference type="Proteomes" id="UP000266915"/>
    </source>
</evidence>
<dbReference type="Proteomes" id="UP000266915">
    <property type="component" value="Unassembled WGS sequence"/>
</dbReference>
<dbReference type="InterPro" id="IPR022062">
    <property type="entry name" value="DUF3618"/>
</dbReference>
<dbReference type="RefSeq" id="WP_085512034.1">
    <property type="nucleotide sequence ID" value="NZ_FXAP01000003.1"/>
</dbReference>
<keyword evidence="1" id="KW-1133">Transmembrane helix</keyword>
<comment type="caution">
    <text evidence="2">The sequence shown here is derived from an EMBL/GenBank/DDBJ whole genome shotgun (WGS) entry which is preliminary data.</text>
</comment>
<organism evidence="2 3">
    <name type="scientific">Plantibacter flavus</name>
    <dbReference type="NCBI Taxonomy" id="150123"/>
    <lineage>
        <taxon>Bacteria</taxon>
        <taxon>Bacillati</taxon>
        <taxon>Actinomycetota</taxon>
        <taxon>Actinomycetes</taxon>
        <taxon>Micrococcales</taxon>
        <taxon>Microbacteriaceae</taxon>
        <taxon>Plantibacter</taxon>
    </lineage>
</organism>
<evidence type="ECO:0000313" key="2">
    <source>
        <dbReference type="EMBL" id="ROR80456.1"/>
    </source>
</evidence>
<proteinExistence type="predicted"/>